<reference evidence="1" key="1">
    <citation type="submission" date="2022-07" db="EMBL/GenBank/DDBJ databases">
        <title>Fungi with potential for degradation of polypropylene.</title>
        <authorList>
            <person name="Gostincar C."/>
        </authorList>
    </citation>
    <scope>NUCLEOTIDE SEQUENCE</scope>
    <source>
        <strain evidence="1">EXF-13308</strain>
    </source>
</reference>
<accession>A0AA38R6T4</accession>
<evidence type="ECO:0000313" key="2">
    <source>
        <dbReference type="Proteomes" id="UP001174694"/>
    </source>
</evidence>
<keyword evidence="2" id="KW-1185">Reference proteome</keyword>
<dbReference type="Proteomes" id="UP001174694">
    <property type="component" value="Unassembled WGS sequence"/>
</dbReference>
<sequence length="334" mass="38551">MLEGAQARSLLSDISRLQKGTFPLPKVKEQIERKIPHDQYEELSTWIENHPDNEISKYWNTELHFDYTRDPPGTGKNFVIRMPLAPHELVTGLVTKGIIGWFAKVEEIEEYNNGDETTIDIAKGIEVRNQTRVYLQNGNEWEPDQSFRIKKKGQKKGHIYPAVVIEVSYAQRLKDLKHRAETWIKYSTSKVRIVIGFDLNDVYKKNQSATLYVWKSQDGEPELIVKTEFRDTSGRAIPNVNLCLSLSDFLQDDDGQENMRFFDPNMLISSVDIVDKLEDGVEDQEIGKTSHKEIKSKIKAQKSKKSLSPLHIASRWSGTLRKKKVVNYKPMMKK</sequence>
<dbReference type="EMBL" id="JANBVO010000033">
    <property type="protein sequence ID" value="KAJ9137714.1"/>
    <property type="molecule type" value="Genomic_DNA"/>
</dbReference>
<dbReference type="AlphaFoldDB" id="A0AA38R6T4"/>
<proteinExistence type="predicted"/>
<protein>
    <submittedName>
        <fullName evidence="1">Uncharacterized protein</fullName>
    </submittedName>
</protein>
<name>A0AA38R6T4_9PEZI</name>
<gene>
    <name evidence="1" type="ORF">NKR23_g8945</name>
</gene>
<comment type="caution">
    <text evidence="1">The sequence shown here is derived from an EMBL/GenBank/DDBJ whole genome shotgun (WGS) entry which is preliminary data.</text>
</comment>
<evidence type="ECO:0000313" key="1">
    <source>
        <dbReference type="EMBL" id="KAJ9137714.1"/>
    </source>
</evidence>
<organism evidence="1 2">
    <name type="scientific">Pleurostoma richardsiae</name>
    <dbReference type="NCBI Taxonomy" id="41990"/>
    <lineage>
        <taxon>Eukaryota</taxon>
        <taxon>Fungi</taxon>
        <taxon>Dikarya</taxon>
        <taxon>Ascomycota</taxon>
        <taxon>Pezizomycotina</taxon>
        <taxon>Sordariomycetes</taxon>
        <taxon>Sordariomycetidae</taxon>
        <taxon>Calosphaeriales</taxon>
        <taxon>Pleurostomataceae</taxon>
        <taxon>Pleurostoma</taxon>
    </lineage>
</organism>